<dbReference type="Pfam" id="PF14078">
    <property type="entry name" value="DUF4259"/>
    <property type="match status" value="1"/>
</dbReference>
<keyword evidence="2" id="KW-1185">Reference proteome</keyword>
<evidence type="ECO:0000313" key="2">
    <source>
        <dbReference type="Proteomes" id="UP000251577"/>
    </source>
</evidence>
<name>A0A364V5P8_9CORY</name>
<accession>A0A364V5P8</accession>
<reference evidence="1 2" key="1">
    <citation type="journal article" date="2018" name="Syst. Appl. Microbiol.">
        <title>Corynebacterium heidelbergense sp. nov., isolated from the preen glands of Egyptian geese (Alopochen aegyptiacus).</title>
        <authorList>
            <person name="Braun M.S."/>
            <person name="Wang E."/>
            <person name="Zimmermann S."/>
            <person name="Wink M."/>
        </authorList>
    </citation>
    <scope>NUCLEOTIDE SEQUENCE [LARGE SCALE GENOMIC DNA]</scope>
    <source>
        <strain evidence="1 2">647</strain>
    </source>
</reference>
<protein>
    <recommendedName>
        <fullName evidence="3">DUF4259 domain-containing protein</fullName>
    </recommendedName>
</protein>
<dbReference type="AlphaFoldDB" id="A0A364V5P8"/>
<dbReference type="InterPro" id="IPR025355">
    <property type="entry name" value="DUF4259"/>
</dbReference>
<evidence type="ECO:0000313" key="1">
    <source>
        <dbReference type="EMBL" id="RAV31975.1"/>
    </source>
</evidence>
<evidence type="ECO:0008006" key="3">
    <source>
        <dbReference type="Google" id="ProtNLM"/>
    </source>
</evidence>
<comment type="caution">
    <text evidence="1">The sequence shown here is derived from an EMBL/GenBank/DDBJ whole genome shotgun (WGS) entry which is preliminary data.</text>
</comment>
<gene>
    <name evidence="1" type="ORF">DLJ54_05480</name>
</gene>
<proteinExistence type="predicted"/>
<dbReference type="RefSeq" id="WP_113630780.1">
    <property type="nucleotide sequence ID" value="NZ_QHCV01000045.1"/>
</dbReference>
<organism evidence="1 2">
    <name type="scientific">Corynebacterium heidelbergense</name>
    <dbReference type="NCBI Taxonomy" id="2055947"/>
    <lineage>
        <taxon>Bacteria</taxon>
        <taxon>Bacillati</taxon>
        <taxon>Actinomycetota</taxon>
        <taxon>Actinomycetes</taxon>
        <taxon>Mycobacteriales</taxon>
        <taxon>Corynebacteriaceae</taxon>
        <taxon>Corynebacterium</taxon>
    </lineage>
</organism>
<sequence>MSSWDEQVFTGEDNVDFLDDLVDLDETDLHEALEDAITIALQQASRGDVDYAQGLCAASIAAVWCGAPFSSTAVTEAHPFVREYIGDCPETLQQAAFQLLEAEFEAQGEDNLVEGLETYVEAVS</sequence>
<dbReference type="EMBL" id="QHCV01000045">
    <property type="protein sequence ID" value="RAV31975.1"/>
    <property type="molecule type" value="Genomic_DNA"/>
</dbReference>
<dbReference type="Proteomes" id="UP000251577">
    <property type="component" value="Unassembled WGS sequence"/>
</dbReference>